<dbReference type="InterPro" id="IPR017456">
    <property type="entry name" value="CTP_synthase_N"/>
</dbReference>
<evidence type="ECO:0000259" key="13">
    <source>
        <dbReference type="Pfam" id="PF06418"/>
    </source>
</evidence>
<keyword evidence="6 11" id="KW-0067">ATP-binding</keyword>
<feature type="binding site" evidence="11">
    <location>
        <position position="98"/>
    </location>
    <ligand>
        <name>ATP</name>
        <dbReference type="ChEBI" id="CHEBI:30616"/>
    </ligand>
</feature>
<dbReference type="PROSITE" id="PS51273">
    <property type="entry name" value="GATASE_TYPE_1"/>
    <property type="match status" value="1"/>
</dbReference>
<feature type="binding site" evidence="11">
    <location>
        <begin position="405"/>
        <end position="408"/>
    </location>
    <ligand>
        <name>L-glutamine</name>
        <dbReference type="ChEBI" id="CHEBI:58359"/>
    </ligand>
</feature>
<keyword evidence="9 11" id="KW-0665">Pyrimidine biosynthesis</keyword>
<evidence type="ECO:0000256" key="6">
    <source>
        <dbReference type="ARBA" id="ARBA00022840"/>
    </source>
</evidence>
<feature type="binding site" evidence="11">
    <location>
        <position position="40"/>
    </location>
    <ligand>
        <name>UTP</name>
        <dbReference type="ChEBI" id="CHEBI:46398"/>
    </ligand>
</feature>
<accession>H1YXE7</accession>
<dbReference type="UniPathway" id="UPA00159">
    <property type="reaction ID" value="UER00277"/>
</dbReference>
<evidence type="ECO:0000256" key="11">
    <source>
        <dbReference type="HAMAP-Rule" id="MF_01227"/>
    </source>
</evidence>
<dbReference type="HOGENOM" id="CLU_011675_5_0_2"/>
<dbReference type="GO" id="GO:0019856">
    <property type="term" value="P:pyrimidine nucleobase biosynthetic process"/>
    <property type="evidence" value="ECO:0007669"/>
    <property type="project" value="TreeGrafter"/>
</dbReference>
<dbReference type="EMBL" id="CM001436">
    <property type="protein sequence ID" value="EHQ36884.1"/>
    <property type="molecule type" value="Genomic_DNA"/>
</dbReference>
<dbReference type="EC" id="6.3.4.2" evidence="11"/>
<feature type="binding site" evidence="11">
    <location>
        <position position="483"/>
    </location>
    <ligand>
        <name>L-glutamine</name>
        <dbReference type="ChEBI" id="CHEBI:58359"/>
    </ligand>
</feature>
<dbReference type="InterPro" id="IPR017926">
    <property type="entry name" value="GATASE"/>
</dbReference>
<dbReference type="GO" id="GO:0003883">
    <property type="term" value="F:CTP synthase activity"/>
    <property type="evidence" value="ECO:0007669"/>
    <property type="project" value="UniProtKB-UniRule"/>
</dbReference>
<dbReference type="GO" id="GO:0046872">
    <property type="term" value="F:metal ion binding"/>
    <property type="evidence" value="ECO:0007669"/>
    <property type="project" value="UniProtKB-KW"/>
</dbReference>
<feature type="binding site" evidence="11">
    <location>
        <position position="255"/>
    </location>
    <ligand>
        <name>UTP</name>
        <dbReference type="ChEBI" id="CHEBI:46398"/>
    </ligand>
</feature>
<dbReference type="InterPro" id="IPR033828">
    <property type="entry name" value="GATase1_CTP_Synthase"/>
</dbReference>
<feature type="binding site" evidence="11">
    <location>
        <position position="377"/>
    </location>
    <ligand>
        <name>L-glutamine</name>
        <dbReference type="ChEBI" id="CHEBI:58359"/>
    </ligand>
</feature>
<keyword evidence="4 11" id="KW-0479">Metal-binding</keyword>
<protein>
    <recommendedName>
        <fullName evidence="11">CTP synthase</fullName>
        <ecNumber evidence="11">6.3.4.2</ecNumber>
    </recommendedName>
    <alternativeName>
        <fullName evidence="11">Cytidine 5'-triphosphate synthase</fullName>
    </alternativeName>
    <alternativeName>
        <fullName evidence="11">Cytidine triphosphate synthetase</fullName>
        <shortName evidence="11">CTP synthetase</shortName>
        <shortName evidence="11">CTPS</shortName>
    </alternativeName>
    <alternativeName>
        <fullName evidence="11">UTP--ammonia ligase</fullName>
    </alternativeName>
</protein>
<dbReference type="AlphaFoldDB" id="H1YXE7"/>
<feature type="binding site" evidence="11">
    <location>
        <position position="428"/>
    </location>
    <ligand>
        <name>L-glutamine</name>
        <dbReference type="ChEBI" id="CHEBI:58359"/>
    </ligand>
</feature>
<feature type="binding site" evidence="11">
    <location>
        <position position="40"/>
    </location>
    <ligand>
        <name>CTP</name>
        <dbReference type="ChEBI" id="CHEBI:37563"/>
        <note>allosteric inhibitor</note>
    </ligand>
</feature>
<evidence type="ECO:0000313" key="14">
    <source>
        <dbReference type="EMBL" id="EHQ36884.1"/>
    </source>
</evidence>
<dbReference type="GO" id="GO:0097268">
    <property type="term" value="C:cytoophidium"/>
    <property type="evidence" value="ECO:0007669"/>
    <property type="project" value="UniProtKB-ARBA"/>
</dbReference>
<dbReference type="GO" id="GO:0005524">
    <property type="term" value="F:ATP binding"/>
    <property type="evidence" value="ECO:0007669"/>
    <property type="project" value="UniProtKB-KW"/>
</dbReference>
<reference evidence="14 15" key="1">
    <citation type="submission" date="2011-10" db="EMBL/GenBank/DDBJ databases">
        <title>The Improved High-Quality Draft genome of Methanoplanus limicola DSM 2279.</title>
        <authorList>
            <consortium name="US DOE Joint Genome Institute (JGI-PGF)"/>
            <person name="Lucas S."/>
            <person name="Copeland A."/>
            <person name="Lapidus A."/>
            <person name="Glavina del Rio T."/>
            <person name="Dalin E."/>
            <person name="Tice H."/>
            <person name="Bruce D."/>
            <person name="Goodwin L."/>
            <person name="Pitluck S."/>
            <person name="Peters L."/>
            <person name="Mikhailova N."/>
            <person name="Lu M."/>
            <person name="Kyrpides N."/>
            <person name="Mavromatis K."/>
            <person name="Ivanova N."/>
            <person name="Markowitz V."/>
            <person name="Cheng J.-F."/>
            <person name="Hugenholtz P."/>
            <person name="Woyke T."/>
            <person name="Wu D."/>
            <person name="Wirth R."/>
            <person name="Brambilla E.-M."/>
            <person name="Klenk H.-P."/>
            <person name="Eisen J.A."/>
        </authorList>
    </citation>
    <scope>NUCLEOTIDE SEQUENCE [LARGE SCALE GENOMIC DNA]</scope>
    <source>
        <strain evidence="14 15">DSM 2279</strain>
    </source>
</reference>
<comment type="caution">
    <text evidence="11">Lacks conserved residue(s) required for the propagation of feature annotation.</text>
</comment>
<gene>
    <name evidence="11" type="primary">pyrG</name>
    <name evidence="14" type="ORF">Metlim_2850</name>
</gene>
<dbReference type="OrthoDB" id="52769at2157"/>
<feature type="domain" description="CTP synthase N-terminal" evidence="13">
    <location>
        <begin position="30"/>
        <end position="297"/>
    </location>
</feature>
<feature type="binding site" evidence="11">
    <location>
        <begin position="180"/>
        <end position="182"/>
    </location>
    <ligand>
        <name>CTP</name>
        <dbReference type="ChEBI" id="CHEBI:37563"/>
        <note>allosteric inhibitor</note>
    </ligand>
</feature>
<dbReference type="NCBIfam" id="NF003792">
    <property type="entry name" value="PRK05380.1"/>
    <property type="match status" value="1"/>
</dbReference>
<comment type="activity regulation">
    <text evidence="11">Allosterically activated by GTP, when glutamine is the substrate; GTP has no effect on the reaction when ammonia is the substrate. The allosteric effector GTP functions by stabilizing the protein conformation that binds the tetrahedral intermediate(s) formed during glutamine hydrolysis. Inhibited by the product CTP, via allosteric rather than competitive inhibition.</text>
</comment>
<dbReference type="InterPro" id="IPR004468">
    <property type="entry name" value="CTP_synthase"/>
</dbReference>
<dbReference type="Proteomes" id="UP000005741">
    <property type="component" value="Chromosome"/>
</dbReference>
<evidence type="ECO:0000256" key="9">
    <source>
        <dbReference type="ARBA" id="ARBA00022975"/>
    </source>
</evidence>
<evidence type="ECO:0000256" key="5">
    <source>
        <dbReference type="ARBA" id="ARBA00022741"/>
    </source>
</evidence>
<dbReference type="NCBIfam" id="TIGR00337">
    <property type="entry name" value="PyrG"/>
    <property type="match status" value="1"/>
</dbReference>
<proteinExistence type="inferred from homology"/>
<dbReference type="InParanoid" id="H1YXE7"/>
<evidence type="ECO:0000256" key="10">
    <source>
        <dbReference type="ARBA" id="ARBA00047781"/>
    </source>
</evidence>
<dbReference type="InterPro" id="IPR029062">
    <property type="entry name" value="Class_I_gatase-like"/>
</dbReference>
<feature type="active site" evidence="11">
    <location>
        <position position="529"/>
    </location>
</feature>
<feature type="domain" description="Glutamine amidotransferase" evidence="12">
    <location>
        <begin position="331"/>
        <end position="546"/>
    </location>
</feature>
<keyword evidence="7 11" id="KW-0460">Magnesium</keyword>
<feature type="binding site" evidence="11">
    <location>
        <position position="255"/>
    </location>
    <ligand>
        <name>CTP</name>
        <dbReference type="ChEBI" id="CHEBI:37563"/>
        <note>allosteric inhibitor</note>
    </ligand>
</feature>
<feature type="binding site" evidence="11">
    <location>
        <position position="273"/>
    </location>
    <ligand>
        <name>ATP</name>
        <dbReference type="ChEBI" id="CHEBI:30616"/>
    </ligand>
</feature>
<dbReference type="Gene3D" id="3.40.50.880">
    <property type="match status" value="1"/>
</dbReference>
<feature type="region of interest" description="Amidoligase domain" evidence="11">
    <location>
        <begin position="1"/>
        <end position="298"/>
    </location>
</feature>
<organism evidence="14 15">
    <name type="scientific">Methanoplanus limicola DSM 2279</name>
    <dbReference type="NCBI Taxonomy" id="937775"/>
    <lineage>
        <taxon>Archaea</taxon>
        <taxon>Methanobacteriati</taxon>
        <taxon>Methanobacteriota</taxon>
        <taxon>Stenosarchaea group</taxon>
        <taxon>Methanomicrobia</taxon>
        <taxon>Methanomicrobiales</taxon>
        <taxon>Methanomicrobiaceae</taxon>
        <taxon>Methanoplanus</taxon>
    </lineage>
</organism>
<dbReference type="Pfam" id="PF06418">
    <property type="entry name" value="CTP_synth_N"/>
    <property type="match status" value="1"/>
</dbReference>
<feature type="binding site" evidence="11">
    <location>
        <begin position="219"/>
        <end position="224"/>
    </location>
    <ligand>
        <name>CTP</name>
        <dbReference type="ChEBI" id="CHEBI:37563"/>
        <note>allosteric inhibitor</note>
    </ligand>
</feature>
<feature type="binding site" evidence="11">
    <location>
        <begin position="41"/>
        <end position="46"/>
    </location>
    <ligand>
        <name>ATP</name>
        <dbReference type="ChEBI" id="CHEBI:30616"/>
    </ligand>
</feature>
<dbReference type="InterPro" id="IPR027417">
    <property type="entry name" value="P-loop_NTPase"/>
</dbReference>
<feature type="active site" evidence="11">
    <location>
        <position position="527"/>
    </location>
</feature>
<dbReference type="PATRIC" id="fig|937775.9.peg.3196"/>
<comment type="pathway">
    <text evidence="1 11">Pyrimidine metabolism; CTP biosynthesis via de novo pathway; CTP from UDP: step 2/2.</text>
</comment>
<feature type="binding site" evidence="11">
    <location>
        <position position="173"/>
    </location>
    <ligand>
        <name>Mg(2+)</name>
        <dbReference type="ChEBI" id="CHEBI:18420"/>
    </ligand>
</feature>
<comment type="miscellaneous">
    <text evidence="11">CTPSs have evolved a hybrid strategy for distinguishing between UTP and CTP. The overlapping regions of the product feedback inhibitory and substrate sites recognize a common feature in both compounds, the triphosphate moiety. To differentiate isosteric substrate and product pyrimidine rings, an additional pocket far from the expected kinase/ligase catalytic site, specifically recognizes the cytosine and ribose portions of the product inhibitor.</text>
</comment>
<dbReference type="SUPFAM" id="SSF52317">
    <property type="entry name" value="Class I glutamine amidotransferase-like"/>
    <property type="match status" value="1"/>
</dbReference>
<keyword evidence="8 11" id="KW-0315">Glutamine amidotransferase</keyword>
<comment type="function">
    <text evidence="11">Catalyzes the ATP-dependent amination of UTP to CTP with either L-glutamine or ammonia as the source of nitrogen. Regulates intracellular CTP levels through interactions with the four ribonucleotide triphosphates.</text>
</comment>
<dbReference type="SUPFAM" id="SSF52540">
    <property type="entry name" value="P-loop containing nucleoside triphosphate hydrolases"/>
    <property type="match status" value="1"/>
</dbReference>
<comment type="similarity">
    <text evidence="2 11">Belongs to the CTP synthase family.</text>
</comment>
<dbReference type="PANTHER" id="PTHR11550">
    <property type="entry name" value="CTP SYNTHASE"/>
    <property type="match status" value="1"/>
</dbReference>
<comment type="catalytic activity">
    <reaction evidence="11">
        <text>L-glutamine + H2O = L-glutamate + NH4(+)</text>
        <dbReference type="Rhea" id="RHEA:15889"/>
        <dbReference type="ChEBI" id="CHEBI:15377"/>
        <dbReference type="ChEBI" id="CHEBI:28938"/>
        <dbReference type="ChEBI" id="CHEBI:29985"/>
        <dbReference type="ChEBI" id="CHEBI:58359"/>
    </reaction>
</comment>
<evidence type="ECO:0000256" key="7">
    <source>
        <dbReference type="ARBA" id="ARBA00022842"/>
    </source>
</evidence>
<sequence length="556" mass="61533">MIQIPVCSNYLWTYCGHFVSANIYGEGHLKYIIVTGGVMSGLGKGITTASIGRILKNRGYRVTAVKIDPYLNIDAGTMNPAQHGEVFVLKDGGEADLDLGNYERFLDISLTSDHNITTGKVYQTVIEKERRGDYLGGTVQIIPHITNQIKEFITGAAFNSLEDGATADVCLVEVGGTVGDIESMPFLEAVRQMHGEIPKDDIALVHVTLVPVDNMGDHKTKPTQHSVKMLRELGIHPDIIVGRSDVVMGVGTKKKISQFCDVSHRAVISAATAADIYEVPMEMEKEGLADVLRDLLALEKREADNEWYRVVSREYTNRASVAIVSKYGIEDVYLSIKEALRHAGRHLSTEVDIHWIDAESYDESELAEMDGILIPGGFGNRGIEGKINAIRFARENNIPFLGLCLGFQMAVIEFSRDVLGWEGAGSEEMGAEKNVIAILPEQEDVTDLGGTMRLGDCDVDLMPGTMIESLYGSRKITERHRHRYEVNPEYIDEIESAGLKFTGRSGNRMEACELPGSDAFFLATQFHPEFRSTPTRPSPPYLGFVDACKNYRMKEE</sequence>
<dbReference type="FunFam" id="3.40.50.300:FF:000009">
    <property type="entry name" value="CTP synthase"/>
    <property type="match status" value="1"/>
</dbReference>
<dbReference type="FunFam" id="3.40.50.880:FF:000002">
    <property type="entry name" value="CTP synthase"/>
    <property type="match status" value="1"/>
</dbReference>
<dbReference type="CDD" id="cd03113">
    <property type="entry name" value="CTPS_N"/>
    <property type="match status" value="1"/>
</dbReference>
<feature type="binding site" evidence="11">
    <location>
        <begin position="219"/>
        <end position="224"/>
    </location>
    <ligand>
        <name>UTP</name>
        <dbReference type="ChEBI" id="CHEBI:46398"/>
    </ligand>
</feature>
<dbReference type="Gene3D" id="3.40.50.300">
    <property type="entry name" value="P-loop containing nucleotide triphosphate hydrolases"/>
    <property type="match status" value="1"/>
</dbReference>
<evidence type="ECO:0000256" key="1">
    <source>
        <dbReference type="ARBA" id="ARBA00005171"/>
    </source>
</evidence>
<keyword evidence="15" id="KW-1185">Reference proteome</keyword>
<comment type="catalytic activity">
    <reaction evidence="10 11">
        <text>UTP + L-glutamine + ATP + H2O = CTP + L-glutamate + ADP + phosphate + 2 H(+)</text>
        <dbReference type="Rhea" id="RHEA:26426"/>
        <dbReference type="ChEBI" id="CHEBI:15377"/>
        <dbReference type="ChEBI" id="CHEBI:15378"/>
        <dbReference type="ChEBI" id="CHEBI:29985"/>
        <dbReference type="ChEBI" id="CHEBI:30616"/>
        <dbReference type="ChEBI" id="CHEBI:37563"/>
        <dbReference type="ChEBI" id="CHEBI:43474"/>
        <dbReference type="ChEBI" id="CHEBI:46398"/>
        <dbReference type="ChEBI" id="CHEBI:58359"/>
        <dbReference type="ChEBI" id="CHEBI:456216"/>
        <dbReference type="EC" id="6.3.4.2"/>
    </reaction>
</comment>
<keyword evidence="5 11" id="KW-0547">Nucleotide-binding</keyword>
<dbReference type="STRING" id="937775.Metlim_2850"/>
<evidence type="ECO:0000256" key="4">
    <source>
        <dbReference type="ARBA" id="ARBA00022723"/>
    </source>
</evidence>
<name>H1YXE7_9EURY</name>
<dbReference type="GO" id="GO:0042802">
    <property type="term" value="F:identical protein binding"/>
    <property type="evidence" value="ECO:0007669"/>
    <property type="project" value="TreeGrafter"/>
</dbReference>
<dbReference type="CDD" id="cd01746">
    <property type="entry name" value="GATase1_CTP_Synthase"/>
    <property type="match status" value="1"/>
</dbReference>
<dbReference type="HAMAP" id="MF_01227">
    <property type="entry name" value="PyrG"/>
    <property type="match status" value="1"/>
</dbReference>
<dbReference type="Pfam" id="PF00117">
    <property type="entry name" value="GATase"/>
    <property type="match status" value="1"/>
</dbReference>
<feature type="binding site" evidence="11">
    <location>
        <position position="98"/>
    </location>
    <ligand>
        <name>Mg(2+)</name>
        <dbReference type="ChEBI" id="CHEBI:18420"/>
    </ligand>
</feature>
<keyword evidence="3 11" id="KW-0436">Ligase</keyword>
<evidence type="ECO:0000259" key="12">
    <source>
        <dbReference type="Pfam" id="PF00117"/>
    </source>
</evidence>
<comment type="catalytic activity">
    <reaction evidence="11">
        <text>UTP + NH4(+) + ATP = CTP + ADP + phosphate + 2 H(+)</text>
        <dbReference type="Rhea" id="RHEA:16597"/>
        <dbReference type="ChEBI" id="CHEBI:15378"/>
        <dbReference type="ChEBI" id="CHEBI:28938"/>
        <dbReference type="ChEBI" id="CHEBI:30616"/>
        <dbReference type="ChEBI" id="CHEBI:37563"/>
        <dbReference type="ChEBI" id="CHEBI:43474"/>
        <dbReference type="ChEBI" id="CHEBI:46398"/>
        <dbReference type="ChEBI" id="CHEBI:456216"/>
    </reaction>
</comment>
<dbReference type="GO" id="GO:0044210">
    <property type="term" value="P:'de novo' CTP biosynthetic process"/>
    <property type="evidence" value="ECO:0007669"/>
    <property type="project" value="UniProtKB-UniRule"/>
</dbReference>
<evidence type="ECO:0000256" key="3">
    <source>
        <dbReference type="ARBA" id="ARBA00022598"/>
    </source>
</evidence>
<comment type="subunit">
    <text evidence="11">Homotetramer.</text>
</comment>
<dbReference type="PANTHER" id="PTHR11550:SF0">
    <property type="entry name" value="CTP SYNTHASE-RELATED"/>
    <property type="match status" value="1"/>
</dbReference>
<feature type="active site" description="Nucleophile; for glutamine hydrolysis" evidence="11">
    <location>
        <position position="404"/>
    </location>
</feature>
<dbReference type="GO" id="GO:0004359">
    <property type="term" value="F:glutaminase activity"/>
    <property type="evidence" value="ECO:0007669"/>
    <property type="project" value="RHEA"/>
</dbReference>
<evidence type="ECO:0000313" key="15">
    <source>
        <dbReference type="Proteomes" id="UP000005741"/>
    </source>
</evidence>
<evidence type="ECO:0000256" key="8">
    <source>
        <dbReference type="ARBA" id="ARBA00022962"/>
    </source>
</evidence>
<evidence type="ECO:0000256" key="2">
    <source>
        <dbReference type="ARBA" id="ARBA00007533"/>
    </source>
</evidence>
<dbReference type="FunCoup" id="H1YXE7">
    <property type="interactions" value="199"/>
</dbReference>